<sequence length="39" mass="4716">MSFFILKTEDHQSLEQGINDPERAYFSINEILKTYFRFS</sequence>
<dbReference type="Proteomes" id="UP000018419">
    <property type="component" value="Unassembled WGS sequence"/>
</dbReference>
<name>A0ABP2GJ86_ACIRA</name>
<accession>A0ABP2GJ86</accession>
<evidence type="ECO:0000313" key="2">
    <source>
        <dbReference type="Proteomes" id="UP000018419"/>
    </source>
</evidence>
<evidence type="ECO:0000313" key="1">
    <source>
        <dbReference type="EMBL" id="EET81788.1"/>
    </source>
</evidence>
<reference evidence="1 2" key="1">
    <citation type="submission" date="2009-07" db="EMBL/GenBank/DDBJ databases">
        <authorList>
            <person name="Madupu R."/>
            <person name="Durkin A.S."/>
            <person name="Torralba M."/>
            <person name="Methe B."/>
            <person name="Sutton G.G."/>
            <person name="Strausberg R.L."/>
            <person name="Nelson K.E."/>
        </authorList>
    </citation>
    <scope>NUCLEOTIDE SEQUENCE [LARGE SCALE GENOMIC DNA]</scope>
    <source>
        <strain evidence="1 2">SK82</strain>
    </source>
</reference>
<keyword evidence="2" id="KW-1185">Reference proteome</keyword>
<gene>
    <name evidence="1" type="ORF">ACIRA0001_0653</name>
</gene>
<organism evidence="1 2">
    <name type="scientific">Acinetobacter radioresistens SK82</name>
    <dbReference type="NCBI Taxonomy" id="596318"/>
    <lineage>
        <taxon>Bacteria</taxon>
        <taxon>Pseudomonadati</taxon>
        <taxon>Pseudomonadota</taxon>
        <taxon>Gammaproteobacteria</taxon>
        <taxon>Moraxellales</taxon>
        <taxon>Moraxellaceae</taxon>
        <taxon>Acinetobacter</taxon>
    </lineage>
</organism>
<comment type="caution">
    <text evidence="1">The sequence shown here is derived from an EMBL/GenBank/DDBJ whole genome shotgun (WGS) entry which is preliminary data.</text>
</comment>
<proteinExistence type="predicted"/>
<protein>
    <submittedName>
        <fullName evidence="1">Uncharacterized protein</fullName>
    </submittedName>
</protein>
<dbReference type="EMBL" id="ACVR01000062">
    <property type="protein sequence ID" value="EET81788.1"/>
    <property type="molecule type" value="Genomic_DNA"/>
</dbReference>